<evidence type="ECO:0000313" key="2">
    <source>
        <dbReference type="Proteomes" id="UP001147830"/>
    </source>
</evidence>
<reference evidence="1" key="2">
    <citation type="submission" date="2022-08" db="EMBL/GenBank/DDBJ databases">
        <authorList>
            <person name="Dong C."/>
        </authorList>
    </citation>
    <scope>NUCLEOTIDE SEQUENCE</scope>
    <source>
        <strain evidence="1">59MF3M-4</strain>
    </source>
</reference>
<organism evidence="1 2">
    <name type="scientific">Thalassolituus pacificus</name>
    <dbReference type="NCBI Taxonomy" id="2975440"/>
    <lineage>
        <taxon>Bacteria</taxon>
        <taxon>Pseudomonadati</taxon>
        <taxon>Pseudomonadota</taxon>
        <taxon>Gammaproteobacteria</taxon>
        <taxon>Oceanospirillales</taxon>
        <taxon>Oceanospirillaceae</taxon>
        <taxon>Thalassolituus</taxon>
    </lineage>
</organism>
<name>A0A9X2WFH6_9GAMM</name>
<dbReference type="RefSeq" id="WP_260976337.1">
    <property type="nucleotide sequence ID" value="NZ_JAOANI010000018.1"/>
</dbReference>
<proteinExistence type="predicted"/>
<sequence>MAASLLWFESTEIRGWVQSVDKFGYKWQMATGVALALPDNESGGLVGGAHPTFLAQDRRGER</sequence>
<dbReference type="EMBL" id="JAOANI010000018">
    <property type="protein sequence ID" value="MCT7359467.1"/>
    <property type="molecule type" value="Genomic_DNA"/>
</dbReference>
<accession>A0A9X2WFH6</accession>
<reference evidence="1" key="1">
    <citation type="journal article" date="2022" name="Front. Microbiol.">
        <title>Genome-based taxonomic rearrangement of Oceanobacter-related bacteria including the description of Thalassolituus hydrocarbonoclasticus sp. nov. and Thalassolituus pacificus sp. nov. and emended description of the genus Thalassolituus.</title>
        <authorList>
            <person name="Dong C."/>
            <person name="Wei L."/>
            <person name="Wang J."/>
            <person name="Lai Q."/>
            <person name="Huang Z."/>
            <person name="Shao Z."/>
        </authorList>
    </citation>
    <scope>NUCLEOTIDE SEQUENCE</scope>
    <source>
        <strain evidence="1">59MF3M-4</strain>
    </source>
</reference>
<dbReference type="Proteomes" id="UP001147830">
    <property type="component" value="Unassembled WGS sequence"/>
</dbReference>
<protein>
    <submittedName>
        <fullName evidence="1">Uncharacterized protein</fullName>
    </submittedName>
</protein>
<gene>
    <name evidence="1" type="ORF">NYR02_10570</name>
</gene>
<comment type="caution">
    <text evidence="1">The sequence shown here is derived from an EMBL/GenBank/DDBJ whole genome shotgun (WGS) entry which is preliminary data.</text>
</comment>
<evidence type="ECO:0000313" key="1">
    <source>
        <dbReference type="EMBL" id="MCT7359467.1"/>
    </source>
</evidence>
<keyword evidence="2" id="KW-1185">Reference proteome</keyword>
<dbReference type="AlphaFoldDB" id="A0A9X2WFH6"/>